<reference evidence="2" key="1">
    <citation type="submission" date="2005-09" db="EMBL/GenBank/DDBJ databases">
        <authorList>
            <person name="Mural R.J."/>
            <person name="Li P.W."/>
            <person name="Adams M.D."/>
            <person name="Amanatides P.G."/>
            <person name="Baden-Tillson H."/>
            <person name="Barnstead M."/>
            <person name="Chin S.H."/>
            <person name="Dew I."/>
            <person name="Evans C.A."/>
            <person name="Ferriera S."/>
            <person name="Flanigan M."/>
            <person name="Fosler C."/>
            <person name="Glodek A."/>
            <person name="Gu Z."/>
            <person name="Holt R.A."/>
            <person name="Jennings D."/>
            <person name="Kraft C.L."/>
            <person name="Lu F."/>
            <person name="Nguyen T."/>
            <person name="Nusskern D.R."/>
            <person name="Pfannkoch C.M."/>
            <person name="Sitter C."/>
            <person name="Sutton G.G."/>
            <person name="Venter J.C."/>
            <person name="Wang Z."/>
            <person name="Woodage T."/>
            <person name="Zheng X.H."/>
            <person name="Zhong F."/>
        </authorList>
    </citation>
    <scope>NUCLEOTIDE SEQUENCE [LARGE SCALE GENOMIC DNA]</scope>
    <source>
        <strain>BN</strain>
        <strain evidence="2">Sprague-Dawley</strain>
    </source>
</reference>
<evidence type="ECO:0000313" key="1">
    <source>
        <dbReference type="EMBL" id="EDL83653.1"/>
    </source>
</evidence>
<proteinExistence type="predicted"/>
<sequence>MFDSESCPISDNSQVSTWNSASLLSGWIPPCFQVHGPV</sequence>
<gene>
    <name evidence="1" type="ORF">rCG_45047</name>
</gene>
<protein>
    <submittedName>
        <fullName evidence="1">RCG45047</fullName>
    </submittedName>
</protein>
<accession>A6KQZ5</accession>
<name>A6KQZ5_RAT</name>
<dbReference type="Proteomes" id="UP000234681">
    <property type="component" value="Chromosome 9"/>
</dbReference>
<dbReference type="AlphaFoldDB" id="A6KQZ5"/>
<dbReference type="EMBL" id="CH474092">
    <property type="protein sequence ID" value="EDL83653.1"/>
    <property type="molecule type" value="Genomic_DNA"/>
</dbReference>
<evidence type="ECO:0000313" key="2">
    <source>
        <dbReference type="Proteomes" id="UP000234681"/>
    </source>
</evidence>
<organism evidence="1 2">
    <name type="scientific">Rattus norvegicus</name>
    <name type="common">Rat</name>
    <dbReference type="NCBI Taxonomy" id="10116"/>
    <lineage>
        <taxon>Eukaryota</taxon>
        <taxon>Metazoa</taxon>
        <taxon>Chordata</taxon>
        <taxon>Craniata</taxon>
        <taxon>Vertebrata</taxon>
        <taxon>Euteleostomi</taxon>
        <taxon>Mammalia</taxon>
        <taxon>Eutheria</taxon>
        <taxon>Euarchontoglires</taxon>
        <taxon>Glires</taxon>
        <taxon>Rodentia</taxon>
        <taxon>Myomorpha</taxon>
        <taxon>Muroidea</taxon>
        <taxon>Muridae</taxon>
        <taxon>Murinae</taxon>
        <taxon>Rattus</taxon>
    </lineage>
</organism>